<feature type="domain" description="DOD-type homing endonuclease" evidence="1">
    <location>
        <begin position="22"/>
        <end position="168"/>
    </location>
</feature>
<dbReference type="Proteomes" id="UP000177565">
    <property type="component" value="Unassembled WGS sequence"/>
</dbReference>
<proteinExistence type="predicted"/>
<dbReference type="InterPro" id="IPR004860">
    <property type="entry name" value="LAGLIDADG_dom"/>
</dbReference>
<dbReference type="Pfam" id="PF14528">
    <property type="entry name" value="LAGLIDADG_3"/>
    <property type="match status" value="1"/>
</dbReference>
<evidence type="ECO:0000313" key="3">
    <source>
        <dbReference type="Proteomes" id="UP000177565"/>
    </source>
</evidence>
<dbReference type="InterPro" id="IPR004042">
    <property type="entry name" value="Intein_endonuc_central"/>
</dbReference>
<sequence>MPIYRRVNKEFFKKWTPEMFYILGFFAADGYITVNRRGGQFWCIQITDKKLLEQIKKTIDAEHKISIRLGTGNRSDLYRLQIGSIEMCNDLRKLGFNDNKTEHLSLPHVPAKYLSHFVRGYFDGDGNVWIGYIHKERIKRLRTIRTIFTSCSGKFLAVLKQKLEEQGIKKGTIRKEKGSYSRLTYSMYGSLSLYDFMYNSSILKDSIFLQRKKSIFEKYKSLRA</sequence>
<evidence type="ECO:0000313" key="2">
    <source>
        <dbReference type="EMBL" id="OHA26366.1"/>
    </source>
</evidence>
<dbReference type="GO" id="GO:0004519">
    <property type="term" value="F:endonuclease activity"/>
    <property type="evidence" value="ECO:0007669"/>
    <property type="project" value="InterPro"/>
</dbReference>
<protein>
    <recommendedName>
        <fullName evidence="1">DOD-type homing endonuclease domain-containing protein</fullName>
    </recommendedName>
</protein>
<organism evidence="2 3">
    <name type="scientific">Candidatus Taylorbacteria bacterium RIFCSPHIGHO2_02_FULL_46_13</name>
    <dbReference type="NCBI Taxonomy" id="1802312"/>
    <lineage>
        <taxon>Bacteria</taxon>
        <taxon>Candidatus Tayloriibacteriota</taxon>
    </lineage>
</organism>
<dbReference type="SUPFAM" id="SSF55608">
    <property type="entry name" value="Homing endonucleases"/>
    <property type="match status" value="2"/>
</dbReference>
<name>A0A1G2MR68_9BACT</name>
<dbReference type="STRING" id="1802312.A3C06_01540"/>
<dbReference type="EMBL" id="MHRQ01000021">
    <property type="protein sequence ID" value="OHA26366.1"/>
    <property type="molecule type" value="Genomic_DNA"/>
</dbReference>
<gene>
    <name evidence="2" type="ORF">A3C06_01540</name>
</gene>
<reference evidence="2 3" key="1">
    <citation type="journal article" date="2016" name="Nat. Commun.">
        <title>Thousands of microbial genomes shed light on interconnected biogeochemical processes in an aquifer system.</title>
        <authorList>
            <person name="Anantharaman K."/>
            <person name="Brown C.T."/>
            <person name="Hug L.A."/>
            <person name="Sharon I."/>
            <person name="Castelle C.J."/>
            <person name="Probst A.J."/>
            <person name="Thomas B.C."/>
            <person name="Singh A."/>
            <person name="Wilkins M.J."/>
            <person name="Karaoz U."/>
            <person name="Brodie E.L."/>
            <person name="Williams K.H."/>
            <person name="Hubbard S.S."/>
            <person name="Banfield J.F."/>
        </authorList>
    </citation>
    <scope>NUCLEOTIDE SEQUENCE [LARGE SCALE GENOMIC DNA]</scope>
</reference>
<dbReference type="Gene3D" id="3.10.28.10">
    <property type="entry name" value="Homing endonucleases"/>
    <property type="match status" value="1"/>
</dbReference>
<comment type="caution">
    <text evidence="2">The sequence shown here is derived from an EMBL/GenBank/DDBJ whole genome shotgun (WGS) entry which is preliminary data.</text>
</comment>
<dbReference type="InterPro" id="IPR027434">
    <property type="entry name" value="Homing_endonucl"/>
</dbReference>
<dbReference type="PROSITE" id="PS50819">
    <property type="entry name" value="INTEIN_ENDONUCLEASE"/>
    <property type="match status" value="1"/>
</dbReference>
<evidence type="ECO:0000259" key="1">
    <source>
        <dbReference type="PROSITE" id="PS50819"/>
    </source>
</evidence>
<accession>A0A1G2MR68</accession>
<dbReference type="AlphaFoldDB" id="A0A1G2MR68"/>